<proteinExistence type="predicted"/>
<evidence type="ECO:0000256" key="2">
    <source>
        <dbReference type="ARBA" id="ARBA00023125"/>
    </source>
</evidence>
<dbReference type="Gene3D" id="1.10.10.10">
    <property type="entry name" value="Winged helix-like DNA-binding domain superfamily/Winged helix DNA-binding domain"/>
    <property type="match status" value="1"/>
</dbReference>
<dbReference type="Gene3D" id="2.60.120.10">
    <property type="entry name" value="Jelly Rolls"/>
    <property type="match status" value="1"/>
</dbReference>
<dbReference type="SUPFAM" id="SSF51206">
    <property type="entry name" value="cAMP-binding domain-like"/>
    <property type="match status" value="1"/>
</dbReference>
<name>A0A0X8X7K7_HALHR</name>
<dbReference type="InterPro" id="IPR050397">
    <property type="entry name" value="Env_Response_Regulators"/>
</dbReference>
<dbReference type="PROSITE" id="PS51063">
    <property type="entry name" value="HTH_CRP_2"/>
    <property type="match status" value="1"/>
</dbReference>
<protein>
    <submittedName>
        <fullName evidence="6">cAMP-binding proteins-catabolite gene activator and regulatory subunit of cAMP-dependent protein kinases</fullName>
    </submittedName>
</protein>
<dbReference type="GO" id="GO:0003677">
    <property type="term" value="F:DNA binding"/>
    <property type="evidence" value="ECO:0007669"/>
    <property type="project" value="UniProtKB-KW"/>
</dbReference>
<evidence type="ECO:0000259" key="5">
    <source>
        <dbReference type="PROSITE" id="PS51063"/>
    </source>
</evidence>
<dbReference type="InterPro" id="IPR036388">
    <property type="entry name" value="WH-like_DNA-bd_sf"/>
</dbReference>
<dbReference type="GO" id="GO:0005829">
    <property type="term" value="C:cytosol"/>
    <property type="evidence" value="ECO:0007669"/>
    <property type="project" value="TreeGrafter"/>
</dbReference>
<dbReference type="RefSeq" id="WP_096407452.1">
    <property type="nucleotide sequence ID" value="NZ_AP017372.2"/>
</dbReference>
<dbReference type="EMBL" id="AP017372">
    <property type="protein sequence ID" value="BAU56956.1"/>
    <property type="molecule type" value="Genomic_DNA"/>
</dbReference>
<dbReference type="InterPro" id="IPR014710">
    <property type="entry name" value="RmlC-like_jellyroll"/>
</dbReference>
<keyword evidence="3" id="KW-0804">Transcription</keyword>
<dbReference type="Proteomes" id="UP000218890">
    <property type="component" value="Chromosome"/>
</dbReference>
<evidence type="ECO:0000313" key="7">
    <source>
        <dbReference type="Proteomes" id="UP000218890"/>
    </source>
</evidence>
<dbReference type="PROSITE" id="PS50042">
    <property type="entry name" value="CNMP_BINDING_3"/>
    <property type="match status" value="1"/>
</dbReference>
<feature type="domain" description="Cyclic nucleotide-binding" evidence="4">
    <location>
        <begin position="16"/>
        <end position="99"/>
    </location>
</feature>
<dbReference type="AlphaFoldDB" id="A0A0X8X7K7"/>
<dbReference type="InterPro" id="IPR036390">
    <property type="entry name" value="WH_DNA-bd_sf"/>
</dbReference>
<dbReference type="KEGG" id="hhk:HH1059_02790"/>
<evidence type="ECO:0000313" key="6">
    <source>
        <dbReference type="EMBL" id="BAU56956.1"/>
    </source>
</evidence>
<dbReference type="PANTHER" id="PTHR24567:SF28">
    <property type="entry name" value="LISTERIOLYSIN REGULATORY PROTEIN"/>
    <property type="match status" value="1"/>
</dbReference>
<dbReference type="GO" id="GO:0003700">
    <property type="term" value="F:DNA-binding transcription factor activity"/>
    <property type="evidence" value="ECO:0007669"/>
    <property type="project" value="TreeGrafter"/>
</dbReference>
<gene>
    <name evidence="6" type="primary">fixK</name>
    <name evidence="6" type="ORF">HH1059_02790</name>
</gene>
<dbReference type="PANTHER" id="PTHR24567">
    <property type="entry name" value="CRP FAMILY TRANSCRIPTIONAL REGULATORY PROTEIN"/>
    <property type="match status" value="1"/>
</dbReference>
<sequence length="239" mass="27393">MEPNDCRNCEIRSLALFGEISSEGVDQFAEQTYQVQYPAGATIYEQGDKPEAAFTLREGIIKLVRNSGTDRSQIVRLLVKGDLMGIEGIFEEPYRQSAIALTPVRVCYLPLPMLDRMRTEEPRFTEALLGRWRRALNEVEELAVELGTRKAEERVAAFLLHWQEKAEHDDDNWMPFPLSRTELGQMLGLRVETVSRVLARWKREGIFEERSSRLRLLEPDCLDQLLAQGTETATAAHRE</sequence>
<evidence type="ECO:0000256" key="1">
    <source>
        <dbReference type="ARBA" id="ARBA00023015"/>
    </source>
</evidence>
<evidence type="ECO:0000259" key="4">
    <source>
        <dbReference type="PROSITE" id="PS50042"/>
    </source>
</evidence>
<evidence type="ECO:0000256" key="3">
    <source>
        <dbReference type="ARBA" id="ARBA00023163"/>
    </source>
</evidence>
<dbReference type="InterPro" id="IPR018490">
    <property type="entry name" value="cNMP-bd_dom_sf"/>
</dbReference>
<organism evidence="6 7">
    <name type="scientific">Halorhodospira halochloris</name>
    <name type="common">Ectothiorhodospira halochloris</name>
    <dbReference type="NCBI Taxonomy" id="1052"/>
    <lineage>
        <taxon>Bacteria</taxon>
        <taxon>Pseudomonadati</taxon>
        <taxon>Pseudomonadota</taxon>
        <taxon>Gammaproteobacteria</taxon>
        <taxon>Chromatiales</taxon>
        <taxon>Ectothiorhodospiraceae</taxon>
        <taxon>Halorhodospira</taxon>
    </lineage>
</organism>
<accession>A0A0X8X7K7</accession>
<feature type="domain" description="HTH crp-type" evidence="5">
    <location>
        <begin position="149"/>
        <end position="220"/>
    </location>
</feature>
<keyword evidence="1" id="KW-0805">Transcription regulation</keyword>
<dbReference type="SMART" id="SM00100">
    <property type="entry name" value="cNMP"/>
    <property type="match status" value="1"/>
</dbReference>
<dbReference type="SMART" id="SM00419">
    <property type="entry name" value="HTH_CRP"/>
    <property type="match status" value="1"/>
</dbReference>
<reference evidence="6" key="1">
    <citation type="submission" date="2016-02" db="EMBL/GenBank/DDBJ databases">
        <title>Halorhodospira halochloris DSM-1059 complete genome, version 2.</title>
        <authorList>
            <person name="Tsukatani Y."/>
        </authorList>
    </citation>
    <scope>NUCLEOTIDE SEQUENCE</scope>
    <source>
        <strain evidence="6">DSM 1059</strain>
    </source>
</reference>
<dbReference type="InterPro" id="IPR000595">
    <property type="entry name" value="cNMP-bd_dom"/>
</dbReference>
<dbReference type="InterPro" id="IPR012318">
    <property type="entry name" value="HTH_CRP"/>
</dbReference>
<keyword evidence="7" id="KW-1185">Reference proteome</keyword>
<dbReference type="OrthoDB" id="7643467at2"/>
<dbReference type="Pfam" id="PF13545">
    <property type="entry name" value="HTH_Crp_2"/>
    <property type="match status" value="1"/>
</dbReference>
<keyword evidence="2" id="KW-0238">DNA-binding</keyword>
<dbReference type="CDD" id="cd00038">
    <property type="entry name" value="CAP_ED"/>
    <property type="match status" value="1"/>
</dbReference>
<dbReference type="PRINTS" id="PR00034">
    <property type="entry name" value="HTHCRP"/>
</dbReference>
<dbReference type="Pfam" id="PF00027">
    <property type="entry name" value="cNMP_binding"/>
    <property type="match status" value="1"/>
</dbReference>
<dbReference type="SUPFAM" id="SSF46785">
    <property type="entry name" value="Winged helix' DNA-binding domain"/>
    <property type="match status" value="1"/>
</dbReference>